<evidence type="ECO:0000256" key="1">
    <source>
        <dbReference type="SAM" id="Coils"/>
    </source>
</evidence>
<name>A0A0W0FFU0_MONRR</name>
<dbReference type="AlphaFoldDB" id="A0A0W0FFU0"/>
<sequence length="168" mass="18861">MALKLIEIVKKGYERLQKQVEAQKKSLQECLAKNKQLSEADSNWLDNRGNTVDEMVLLDKLEKESDYEQAVERLEPQQRRILNHLMALGGDGQGASTAGAKQKWPEKKQRNPTQKSEMTTAKNANKNNKSVPKQTQNAAIAQCIEVLDYLNGPGKGNQTKTANHFAEK</sequence>
<dbReference type="EMBL" id="LATX01002006">
    <property type="protein sequence ID" value="KTB35211.1"/>
    <property type="molecule type" value="Genomic_DNA"/>
</dbReference>
<dbReference type="Proteomes" id="UP000054988">
    <property type="component" value="Unassembled WGS sequence"/>
</dbReference>
<evidence type="ECO:0000313" key="3">
    <source>
        <dbReference type="EMBL" id="KTB35211.1"/>
    </source>
</evidence>
<evidence type="ECO:0000256" key="2">
    <source>
        <dbReference type="SAM" id="MobiDB-lite"/>
    </source>
</evidence>
<reference evidence="3 4" key="1">
    <citation type="submission" date="2015-12" db="EMBL/GenBank/DDBJ databases">
        <title>Draft genome sequence of Moniliophthora roreri, the causal agent of frosty pod rot of cacao.</title>
        <authorList>
            <person name="Aime M.C."/>
            <person name="Diaz-Valderrama J.R."/>
            <person name="Kijpornyongpan T."/>
            <person name="Phillips-Mora W."/>
        </authorList>
    </citation>
    <scope>NUCLEOTIDE SEQUENCE [LARGE SCALE GENOMIC DNA]</scope>
    <source>
        <strain evidence="3 4">MCA 2952</strain>
    </source>
</reference>
<proteinExistence type="predicted"/>
<gene>
    <name evidence="3" type="ORF">WG66_12212</name>
</gene>
<feature type="compositionally biased region" description="Polar residues" evidence="2">
    <location>
        <begin position="111"/>
        <end position="120"/>
    </location>
</feature>
<protein>
    <submittedName>
        <fullName evidence="3">Uncharacterized protein</fullName>
    </submittedName>
</protein>
<accession>A0A0W0FFU0</accession>
<feature type="region of interest" description="Disordered" evidence="2">
    <location>
        <begin position="88"/>
        <end position="135"/>
    </location>
</feature>
<evidence type="ECO:0000313" key="4">
    <source>
        <dbReference type="Proteomes" id="UP000054988"/>
    </source>
</evidence>
<comment type="caution">
    <text evidence="3">The sequence shown here is derived from an EMBL/GenBank/DDBJ whole genome shotgun (WGS) entry which is preliminary data.</text>
</comment>
<keyword evidence="1" id="KW-0175">Coiled coil</keyword>
<feature type="coiled-coil region" evidence="1">
    <location>
        <begin position="6"/>
        <end position="40"/>
    </location>
</feature>
<organism evidence="3 4">
    <name type="scientific">Moniliophthora roreri</name>
    <name type="common">Frosty pod rot fungus</name>
    <name type="synonym">Monilia roreri</name>
    <dbReference type="NCBI Taxonomy" id="221103"/>
    <lineage>
        <taxon>Eukaryota</taxon>
        <taxon>Fungi</taxon>
        <taxon>Dikarya</taxon>
        <taxon>Basidiomycota</taxon>
        <taxon>Agaricomycotina</taxon>
        <taxon>Agaricomycetes</taxon>
        <taxon>Agaricomycetidae</taxon>
        <taxon>Agaricales</taxon>
        <taxon>Marasmiineae</taxon>
        <taxon>Marasmiaceae</taxon>
        <taxon>Moniliophthora</taxon>
    </lineage>
</organism>